<sequence length="493" mass="55012">MYGQEDNLNIMQYLSIKLDLSNFFSDERRCSVVLVDETWENVKDLQDHIQKLFNLKEISLLTSDGCYVPPKESIRVIKSRQSLKAFLLDPTGSSSKEDLSHVAETNKKRKNRSAETEKEFTSSTPNLPKRSKCKNITRNEATYVDAPSIKSATNGLDNKDQTNLLTESLIQDDPKPSDISCVETTKSATITTESSTLNQSNRTTRNLSSFNKQSVSNNHILYKDDEEEENVPTNGTPVEQSLQSEIVAPEVEFRSHLMELDPNSVRIFKLPRKQETIKIIEEIVIPAKAPAPEQKEEQTHLEESVEAATTPNKADFEDKTTTPLTSTKLDLELSLKEQESKDKSQIEEPMQSLLDSDSDIMVLDDTNLDDSDSDVEAVPVKDESLDIIRDMLQNAAPLESLPNVGETIIFKLAKKKGAQQPTTVTDNIAGTCSYVNRRTTSITISVIACADVSSDVLNQYSSRLDDTSNSMPPTLNVKFRDLLEAKVIVASVD</sequence>
<dbReference type="InterPro" id="IPR031722">
    <property type="entry name" value="Coilin_N"/>
</dbReference>
<name>A0A6J1M1L9_DROHY</name>
<evidence type="ECO:0000313" key="4">
    <source>
        <dbReference type="RefSeq" id="XP_023172849.2"/>
    </source>
</evidence>
<dbReference type="GeneID" id="111600791"/>
<reference evidence="4" key="1">
    <citation type="submission" date="2025-08" db="UniProtKB">
        <authorList>
            <consortium name="RefSeq"/>
        </authorList>
    </citation>
    <scope>IDENTIFICATION</scope>
    <source>
        <strain evidence="4">15085-1641.00</strain>
        <tissue evidence="4">Whole body</tissue>
    </source>
</reference>
<dbReference type="OMA" id="IKDVQDH"/>
<dbReference type="OrthoDB" id="74813at2759"/>
<feature type="compositionally biased region" description="Basic and acidic residues" evidence="1">
    <location>
        <begin position="95"/>
        <end position="120"/>
    </location>
</feature>
<evidence type="ECO:0000259" key="2">
    <source>
        <dbReference type="Pfam" id="PF15862"/>
    </source>
</evidence>
<feature type="compositionally biased region" description="Basic and acidic residues" evidence="1">
    <location>
        <begin position="293"/>
        <end position="303"/>
    </location>
</feature>
<feature type="domain" description="Coilin N-terminal" evidence="2">
    <location>
        <begin position="18"/>
        <end position="134"/>
    </location>
</feature>
<feature type="region of interest" description="Disordered" evidence="1">
    <location>
        <begin position="192"/>
        <end position="212"/>
    </location>
</feature>
<feature type="region of interest" description="Disordered" evidence="1">
    <location>
        <begin position="290"/>
        <end position="325"/>
    </location>
</feature>
<dbReference type="Pfam" id="PF15862">
    <property type="entry name" value="Coilin_N"/>
    <property type="match status" value="1"/>
</dbReference>
<dbReference type="KEGG" id="dhe:111600791"/>
<protein>
    <submittedName>
        <fullName evidence="4">Coilin</fullName>
    </submittedName>
</protein>
<organism evidence="3 4">
    <name type="scientific">Drosophila hydei</name>
    <name type="common">Fruit fly</name>
    <dbReference type="NCBI Taxonomy" id="7224"/>
    <lineage>
        <taxon>Eukaryota</taxon>
        <taxon>Metazoa</taxon>
        <taxon>Ecdysozoa</taxon>
        <taxon>Arthropoda</taxon>
        <taxon>Hexapoda</taxon>
        <taxon>Insecta</taxon>
        <taxon>Pterygota</taxon>
        <taxon>Neoptera</taxon>
        <taxon>Endopterygota</taxon>
        <taxon>Diptera</taxon>
        <taxon>Brachycera</taxon>
        <taxon>Muscomorpha</taxon>
        <taxon>Ephydroidea</taxon>
        <taxon>Drosophilidae</taxon>
        <taxon>Drosophila</taxon>
    </lineage>
</organism>
<dbReference type="AlphaFoldDB" id="A0A6J1M1L9"/>
<gene>
    <name evidence="4" type="primary">LOC111600791</name>
</gene>
<keyword evidence="3" id="KW-1185">Reference proteome</keyword>
<accession>A0A6J1M1L9</accession>
<feature type="region of interest" description="Disordered" evidence="1">
    <location>
        <begin position="91"/>
        <end position="131"/>
    </location>
</feature>
<evidence type="ECO:0000256" key="1">
    <source>
        <dbReference type="SAM" id="MobiDB-lite"/>
    </source>
</evidence>
<evidence type="ECO:0000313" key="3">
    <source>
        <dbReference type="Proteomes" id="UP000504633"/>
    </source>
</evidence>
<proteinExistence type="predicted"/>
<dbReference type="Proteomes" id="UP000504633">
    <property type="component" value="Unplaced"/>
</dbReference>
<dbReference type="RefSeq" id="XP_023172849.2">
    <property type="nucleotide sequence ID" value="XM_023317081.2"/>
</dbReference>